<protein>
    <submittedName>
        <fullName evidence="2">Uncharacterized protein</fullName>
    </submittedName>
</protein>
<dbReference type="HOGENOM" id="CLU_3165601_0_0_4"/>
<dbReference type="AlphaFoldDB" id="A0A0E1WKI3"/>
<gene>
    <name evidence="2" type="ORF">BURPS1710A_3754</name>
</gene>
<sequence length="47" mass="5156">MRFGGAMPPASPRLPIHTSIDFLVPAGSGRKRRTNGFNTHPIRAGRR</sequence>
<name>A0A0E1WKI3_BURPE</name>
<evidence type="ECO:0000313" key="2">
    <source>
        <dbReference type="EMBL" id="EET10157.1"/>
    </source>
</evidence>
<accession>A0A0E1WKI3</accession>
<reference evidence="2" key="1">
    <citation type="submission" date="2009-05" db="EMBL/GenBank/DDBJ databases">
        <authorList>
            <person name="Harkins D.M."/>
            <person name="DeShazer D."/>
            <person name="Woods D.E."/>
            <person name="Brinkac L.M."/>
            <person name="Brown K.A."/>
            <person name="Hung G.C."/>
            <person name="Tuanyok A."/>
            <person name="Zhang B."/>
            <person name="Nierman W.C."/>
        </authorList>
    </citation>
    <scope>NUCLEOTIDE SEQUENCE [LARGE SCALE GENOMIC DNA]</scope>
    <source>
        <strain evidence="2">1710a</strain>
    </source>
</reference>
<feature type="region of interest" description="Disordered" evidence="1">
    <location>
        <begin position="25"/>
        <end position="47"/>
    </location>
</feature>
<evidence type="ECO:0000256" key="1">
    <source>
        <dbReference type="SAM" id="MobiDB-lite"/>
    </source>
</evidence>
<proteinExistence type="predicted"/>
<dbReference type="EMBL" id="CM000832">
    <property type="protein sequence ID" value="EET10157.1"/>
    <property type="molecule type" value="Genomic_DNA"/>
</dbReference>
<dbReference type="Proteomes" id="UP000001812">
    <property type="component" value="Chromosome I"/>
</dbReference>
<organism evidence="2">
    <name type="scientific">Burkholderia pseudomallei 1710a</name>
    <dbReference type="NCBI Taxonomy" id="320371"/>
    <lineage>
        <taxon>Bacteria</taxon>
        <taxon>Pseudomonadati</taxon>
        <taxon>Pseudomonadota</taxon>
        <taxon>Betaproteobacteria</taxon>
        <taxon>Burkholderiales</taxon>
        <taxon>Burkholderiaceae</taxon>
        <taxon>Burkholderia</taxon>
        <taxon>pseudomallei group</taxon>
    </lineage>
</organism>